<evidence type="ECO:0000313" key="2">
    <source>
        <dbReference type="Proteomes" id="UP000237839"/>
    </source>
</evidence>
<evidence type="ECO:0000313" key="1">
    <source>
        <dbReference type="EMBL" id="PRC93082.1"/>
    </source>
</evidence>
<comment type="caution">
    <text evidence="1">The sequence shown here is derived from an EMBL/GenBank/DDBJ whole genome shotgun (WGS) entry which is preliminary data.</text>
</comment>
<name>A0A2S9GZC1_9BURK</name>
<proteinExistence type="predicted"/>
<sequence length="55" mass="5929">MKLTKPFLGVPDGQIYPVEYQAGDECPPELIEAAKSLGAIEDKVEAKPKTNVKGN</sequence>
<dbReference type="AlphaFoldDB" id="A0A2S9GZC1"/>
<reference evidence="1 2" key="1">
    <citation type="submission" date="2018-02" db="EMBL/GenBank/DDBJ databases">
        <title>Solimicrobium silvestre gen. nov., sp. nov., isolated from alpine forest soil.</title>
        <authorList>
            <person name="Margesin R."/>
            <person name="Albuquerque L."/>
            <person name="Zhang D.-C."/>
            <person name="Froufe H.J.C."/>
            <person name="Severino R."/>
            <person name="Roxo I."/>
            <person name="Egas C."/>
            <person name="Da Costa M.S."/>
        </authorList>
    </citation>
    <scope>NUCLEOTIDE SEQUENCE [LARGE SCALE GENOMIC DNA]</scope>
    <source>
        <strain evidence="1 2">S20-91</strain>
    </source>
</reference>
<dbReference type="EMBL" id="PUGF01000009">
    <property type="protein sequence ID" value="PRC93082.1"/>
    <property type="molecule type" value="Genomic_DNA"/>
</dbReference>
<dbReference type="RefSeq" id="WP_165794971.1">
    <property type="nucleotide sequence ID" value="NZ_PUGF01000009.1"/>
</dbReference>
<gene>
    <name evidence="1" type="ORF">S2091_2168</name>
</gene>
<dbReference type="Proteomes" id="UP000237839">
    <property type="component" value="Unassembled WGS sequence"/>
</dbReference>
<accession>A0A2S9GZC1</accession>
<protein>
    <submittedName>
        <fullName evidence="1">Uncharacterized protein</fullName>
    </submittedName>
</protein>
<organism evidence="1 2">
    <name type="scientific">Solimicrobium silvestre</name>
    <dbReference type="NCBI Taxonomy" id="2099400"/>
    <lineage>
        <taxon>Bacteria</taxon>
        <taxon>Pseudomonadati</taxon>
        <taxon>Pseudomonadota</taxon>
        <taxon>Betaproteobacteria</taxon>
        <taxon>Burkholderiales</taxon>
        <taxon>Oxalobacteraceae</taxon>
        <taxon>Solimicrobium</taxon>
    </lineage>
</organism>
<keyword evidence="2" id="KW-1185">Reference proteome</keyword>